<evidence type="ECO:0000313" key="3">
    <source>
        <dbReference type="EMBL" id="EAR94080.3"/>
    </source>
</evidence>
<feature type="domain" description="CAP N-terminal" evidence="2">
    <location>
        <begin position="5"/>
        <end position="96"/>
    </location>
</feature>
<evidence type="ECO:0000313" key="4">
    <source>
        <dbReference type="Proteomes" id="UP000009168"/>
    </source>
</evidence>
<proteinExistence type="predicted"/>
<dbReference type="GeneID" id="7841927"/>
<keyword evidence="1" id="KW-1133">Transmembrane helix</keyword>
<dbReference type="Gene3D" id="1.25.40.330">
    <property type="entry name" value="Adenylate cyclase-associated CAP, N-terminal domain"/>
    <property type="match status" value="1"/>
</dbReference>
<dbReference type="Proteomes" id="UP000009168">
    <property type="component" value="Unassembled WGS sequence"/>
</dbReference>
<keyword evidence="4" id="KW-1185">Reference proteome</keyword>
<dbReference type="AlphaFoldDB" id="Q23BN8"/>
<dbReference type="InterPro" id="IPR053950">
    <property type="entry name" value="CAP_N"/>
</dbReference>
<dbReference type="KEGG" id="tet:TTHERM_00228930"/>
<gene>
    <name evidence="3" type="ORF">TTHERM_00228930</name>
</gene>
<name>Q23BN8_TETTS</name>
<organism evidence="3 4">
    <name type="scientific">Tetrahymena thermophila (strain SB210)</name>
    <dbReference type="NCBI Taxonomy" id="312017"/>
    <lineage>
        <taxon>Eukaryota</taxon>
        <taxon>Sar</taxon>
        <taxon>Alveolata</taxon>
        <taxon>Ciliophora</taxon>
        <taxon>Intramacronucleata</taxon>
        <taxon>Oligohymenophorea</taxon>
        <taxon>Hymenostomatida</taxon>
        <taxon>Tetrahymenina</taxon>
        <taxon>Tetrahymenidae</taxon>
        <taxon>Tetrahymena</taxon>
    </lineage>
</organism>
<dbReference type="InterPro" id="IPR036222">
    <property type="entry name" value="CAP_N_sf"/>
</dbReference>
<dbReference type="HOGENOM" id="CLU_859161_0_0_1"/>
<dbReference type="EMBL" id="GG662718">
    <property type="protein sequence ID" value="EAR94080.3"/>
    <property type="molecule type" value="Genomic_DNA"/>
</dbReference>
<dbReference type="InParanoid" id="Q23BN8"/>
<protein>
    <submittedName>
        <fullName evidence="3">Adenylyl cyclase-associated protein</fullName>
    </submittedName>
</protein>
<dbReference type="Pfam" id="PF21938">
    <property type="entry name" value="CAP_N"/>
    <property type="match status" value="1"/>
</dbReference>
<sequence>MTEFDQHVKDYLSAGEKLDSELQELTQLTVKAFEQMKIVMQFSKYLKKPQQDNIKQISSILNDKVFKPINSAKAGIKYPNHLKTVIQGISAVNWVICVSFLIYLYIILQLEFIQNNQLFRFNYIEFHEAYSLAQSLSQCHHLNYVTLHLKCNRLIQCQKQQVPAYRMLTKRFFNKSIRFVSLQIKI</sequence>
<reference evidence="4" key="1">
    <citation type="journal article" date="2006" name="PLoS Biol.">
        <title>Macronuclear genome sequence of the ciliate Tetrahymena thermophila, a model eukaryote.</title>
        <authorList>
            <person name="Eisen J.A."/>
            <person name="Coyne R.S."/>
            <person name="Wu M."/>
            <person name="Wu D."/>
            <person name="Thiagarajan M."/>
            <person name="Wortman J.R."/>
            <person name="Badger J.H."/>
            <person name="Ren Q."/>
            <person name="Amedeo P."/>
            <person name="Jones K.M."/>
            <person name="Tallon L.J."/>
            <person name="Delcher A.L."/>
            <person name="Salzberg S.L."/>
            <person name="Silva J.C."/>
            <person name="Haas B.J."/>
            <person name="Majoros W.H."/>
            <person name="Farzad M."/>
            <person name="Carlton J.M."/>
            <person name="Smith R.K. Jr."/>
            <person name="Garg J."/>
            <person name="Pearlman R.E."/>
            <person name="Karrer K.M."/>
            <person name="Sun L."/>
            <person name="Manning G."/>
            <person name="Elde N.C."/>
            <person name="Turkewitz A.P."/>
            <person name="Asai D.J."/>
            <person name="Wilkes D.E."/>
            <person name="Wang Y."/>
            <person name="Cai H."/>
            <person name="Collins K."/>
            <person name="Stewart B.A."/>
            <person name="Lee S.R."/>
            <person name="Wilamowska K."/>
            <person name="Weinberg Z."/>
            <person name="Ruzzo W.L."/>
            <person name="Wloga D."/>
            <person name="Gaertig J."/>
            <person name="Frankel J."/>
            <person name="Tsao C.-C."/>
            <person name="Gorovsky M.A."/>
            <person name="Keeling P.J."/>
            <person name="Waller R.F."/>
            <person name="Patron N.J."/>
            <person name="Cherry J.M."/>
            <person name="Stover N.A."/>
            <person name="Krieger C.J."/>
            <person name="del Toro C."/>
            <person name="Ryder H.F."/>
            <person name="Williamson S.C."/>
            <person name="Barbeau R.A."/>
            <person name="Hamilton E.P."/>
            <person name="Orias E."/>
        </authorList>
    </citation>
    <scope>NUCLEOTIDE SEQUENCE [LARGE SCALE GENOMIC DNA]</scope>
    <source>
        <strain evidence="4">SB210</strain>
    </source>
</reference>
<evidence type="ECO:0000256" key="1">
    <source>
        <dbReference type="SAM" id="Phobius"/>
    </source>
</evidence>
<accession>Q23BN8</accession>
<dbReference type="RefSeq" id="XP_001014325.3">
    <property type="nucleotide sequence ID" value="XM_001014325.3"/>
</dbReference>
<dbReference type="eggNOG" id="ENOG502RT3S">
    <property type="taxonomic scope" value="Eukaryota"/>
</dbReference>
<dbReference type="OrthoDB" id="10676455at2759"/>
<evidence type="ECO:0000259" key="2">
    <source>
        <dbReference type="Pfam" id="PF21938"/>
    </source>
</evidence>
<feature type="transmembrane region" description="Helical" evidence="1">
    <location>
        <begin position="85"/>
        <end position="108"/>
    </location>
</feature>
<dbReference type="SUPFAM" id="SSF101278">
    <property type="entry name" value="N-terminal domain of adenylylcyclase associated protein, CAP"/>
    <property type="match status" value="1"/>
</dbReference>
<keyword evidence="1" id="KW-0812">Transmembrane</keyword>
<keyword evidence="1" id="KW-0472">Membrane</keyword>